<name>A0AAU7MPF7_9GAMM</name>
<reference evidence="2" key="1">
    <citation type="submission" date="2024-05" db="EMBL/GenBank/DDBJ databases">
        <title>Draft Genome Sequences of Flagellimonas sp. MMG031 and Marinobacter sp. MMG032 Isolated from the dinoflagellate Symbiodinium pilosum.</title>
        <authorList>
            <person name="Shikuma N.J."/>
            <person name="Farrell M.V."/>
        </authorList>
    </citation>
    <scope>NUCLEOTIDE SEQUENCE</scope>
    <source>
        <strain evidence="2">MMG032</strain>
    </source>
</reference>
<dbReference type="KEGG" id="mamm:ABNF92_04440"/>
<dbReference type="RefSeq" id="WP_349343557.1">
    <property type="nucleotide sequence ID" value="NZ_CP157802.1"/>
</dbReference>
<protein>
    <submittedName>
        <fullName evidence="2">Uncharacterized protein</fullName>
    </submittedName>
</protein>
<dbReference type="EMBL" id="CP157802">
    <property type="protein sequence ID" value="XBQ20408.1"/>
    <property type="molecule type" value="Genomic_DNA"/>
</dbReference>
<evidence type="ECO:0000313" key="2">
    <source>
        <dbReference type="EMBL" id="XBQ20408.1"/>
    </source>
</evidence>
<feature type="region of interest" description="Disordered" evidence="1">
    <location>
        <begin position="146"/>
        <end position="189"/>
    </location>
</feature>
<proteinExistence type="predicted"/>
<evidence type="ECO:0000256" key="1">
    <source>
        <dbReference type="SAM" id="MobiDB-lite"/>
    </source>
</evidence>
<sequence length="189" mass="21728">MEFRPYYPRRQGRYTSISLIRIRNSRDPDPDLLDLLGGLSKGARDLFLEIKLNMDYRTYTATLPNKNLPRSEINRRSRAIDELRRAGNGLACRVPTKGVTSVAGVEQGFRPGTFMLSPYYIYPNHLYEKEIQNVWNQSIAHNWNQSRKVRTPSVSAEPDVAEATPEEEKPMELLLKQPSRSPVAYDENT</sequence>
<gene>
    <name evidence="2" type="ORF">ABNF92_04440</name>
</gene>
<organism evidence="2">
    <name type="scientific">Marinobacter sp. MMG032</name>
    <dbReference type="NCBI Taxonomy" id="3158548"/>
    <lineage>
        <taxon>Bacteria</taxon>
        <taxon>Pseudomonadati</taxon>
        <taxon>Pseudomonadota</taxon>
        <taxon>Gammaproteobacteria</taxon>
        <taxon>Pseudomonadales</taxon>
        <taxon>Marinobacteraceae</taxon>
        <taxon>Marinobacter</taxon>
    </lineage>
</organism>
<dbReference type="AlphaFoldDB" id="A0AAU7MPF7"/>
<accession>A0AAU7MPF7</accession>